<dbReference type="Proteomes" id="UP001165561">
    <property type="component" value="Unassembled WGS sequence"/>
</dbReference>
<comment type="caution">
    <text evidence="1">The sequence shown here is derived from an EMBL/GenBank/DDBJ whole genome shotgun (WGS) entry which is preliminary data.</text>
</comment>
<dbReference type="Pfam" id="PF08922">
    <property type="entry name" value="DUF1905"/>
    <property type="match status" value="1"/>
</dbReference>
<proteinExistence type="predicted"/>
<organism evidence="1 2">
    <name type="scientific">Georgenia halotolerans</name>
    <dbReference type="NCBI Taxonomy" id="3028317"/>
    <lineage>
        <taxon>Bacteria</taxon>
        <taxon>Bacillati</taxon>
        <taxon>Actinomycetota</taxon>
        <taxon>Actinomycetes</taxon>
        <taxon>Micrococcales</taxon>
        <taxon>Bogoriellaceae</taxon>
        <taxon>Georgenia</taxon>
    </lineage>
</organism>
<protein>
    <submittedName>
        <fullName evidence="1">DUF1905 domain-containing protein</fullName>
    </submittedName>
</protein>
<keyword evidence="2" id="KW-1185">Reference proteome</keyword>
<dbReference type="Gene3D" id="2.40.30.100">
    <property type="entry name" value="AF2212/PG0164-like"/>
    <property type="match status" value="1"/>
</dbReference>
<evidence type="ECO:0000313" key="2">
    <source>
        <dbReference type="Proteomes" id="UP001165561"/>
    </source>
</evidence>
<dbReference type="EMBL" id="JARACI010001177">
    <property type="protein sequence ID" value="MDD9207977.1"/>
    <property type="molecule type" value="Genomic_DNA"/>
</dbReference>
<dbReference type="InterPro" id="IPR015018">
    <property type="entry name" value="DUF1905"/>
</dbReference>
<name>A0ABT5U0Z4_9MICO</name>
<dbReference type="InterPro" id="IPR037079">
    <property type="entry name" value="AF2212/PG0164-like_sf"/>
</dbReference>
<evidence type="ECO:0000313" key="1">
    <source>
        <dbReference type="EMBL" id="MDD9207977.1"/>
    </source>
</evidence>
<accession>A0ABT5U0Z4</accession>
<gene>
    <name evidence="1" type="ORF">PU560_16115</name>
</gene>
<sequence>MRYEFDAELWLWQAWQTDSWTFLSLPTDVADEVLDLAGPFSRGFGSLRVEVTVGETVWRTSIFPDSERRTYVLPIKKAVRRAENLAAGDGVRVRIELLDVGG</sequence>
<dbReference type="SUPFAM" id="SSF141694">
    <property type="entry name" value="AF2212/PG0164-like"/>
    <property type="match status" value="1"/>
</dbReference>
<reference evidence="1" key="1">
    <citation type="submission" date="2023-02" db="EMBL/GenBank/DDBJ databases">
        <title>Georgenia sp.10Sc9-8, isolated from a soil sample collected from the Taklamakan desert.</title>
        <authorList>
            <person name="Liu S."/>
        </authorList>
    </citation>
    <scope>NUCLEOTIDE SEQUENCE</scope>
    <source>
        <strain evidence="1">10Sc9-8</strain>
    </source>
</reference>